<dbReference type="Proteomes" id="UP000275846">
    <property type="component" value="Unassembled WGS sequence"/>
</dbReference>
<keyword evidence="1" id="KW-0479">Metal-binding</keyword>
<gene>
    <name evidence="3" type="ORF">SSLN_LOCUS1835</name>
</gene>
<evidence type="ECO:0000313" key="3">
    <source>
        <dbReference type="EMBL" id="VDL88220.1"/>
    </source>
</evidence>
<dbReference type="InterPro" id="IPR036236">
    <property type="entry name" value="Znf_C2H2_sf"/>
</dbReference>
<dbReference type="OrthoDB" id="8117402at2759"/>
<keyword evidence="1" id="KW-0862">Zinc</keyword>
<proteinExistence type="predicted"/>
<dbReference type="WBParaSite" id="SSLN_0000190301-mRNA-1">
    <property type="protein sequence ID" value="SSLN_0000190301-mRNA-1"/>
    <property type="gene ID" value="SSLN_0000190301"/>
</dbReference>
<evidence type="ECO:0000256" key="1">
    <source>
        <dbReference type="PROSITE-ProRule" id="PRU00042"/>
    </source>
</evidence>
<feature type="domain" description="C2H2-type" evidence="2">
    <location>
        <begin position="52"/>
        <end position="79"/>
    </location>
</feature>
<evidence type="ECO:0000313" key="4">
    <source>
        <dbReference type="Proteomes" id="UP000275846"/>
    </source>
</evidence>
<protein>
    <submittedName>
        <fullName evidence="5">C2H2-type domain-containing protein</fullName>
    </submittedName>
</protein>
<name>A0A183SC87_SCHSO</name>
<dbReference type="SMART" id="SM00355">
    <property type="entry name" value="ZnF_C2H2"/>
    <property type="match status" value="2"/>
</dbReference>
<dbReference type="InterPro" id="IPR013087">
    <property type="entry name" value="Znf_C2H2_type"/>
</dbReference>
<reference evidence="3 4" key="2">
    <citation type="submission" date="2018-11" db="EMBL/GenBank/DDBJ databases">
        <authorList>
            <consortium name="Pathogen Informatics"/>
        </authorList>
    </citation>
    <scope>NUCLEOTIDE SEQUENCE [LARGE SCALE GENOMIC DNA]</scope>
    <source>
        <strain evidence="3 4">NST_G2</strain>
    </source>
</reference>
<dbReference type="EMBL" id="UYSU01007771">
    <property type="protein sequence ID" value="VDL88220.1"/>
    <property type="molecule type" value="Genomic_DNA"/>
</dbReference>
<accession>A0A183SC87</accession>
<dbReference type="GO" id="GO:0008270">
    <property type="term" value="F:zinc ion binding"/>
    <property type="evidence" value="ECO:0007669"/>
    <property type="project" value="UniProtKB-KW"/>
</dbReference>
<dbReference type="Gene3D" id="3.30.160.60">
    <property type="entry name" value="Classic Zinc Finger"/>
    <property type="match status" value="1"/>
</dbReference>
<dbReference type="AlphaFoldDB" id="A0A183SC87"/>
<dbReference type="PROSITE" id="PS00028">
    <property type="entry name" value="ZINC_FINGER_C2H2_1"/>
    <property type="match status" value="1"/>
</dbReference>
<reference evidence="5" key="1">
    <citation type="submission" date="2016-06" db="UniProtKB">
        <authorList>
            <consortium name="WormBaseParasite"/>
        </authorList>
    </citation>
    <scope>IDENTIFICATION</scope>
</reference>
<organism evidence="5">
    <name type="scientific">Schistocephalus solidus</name>
    <name type="common">Tapeworm</name>
    <dbReference type="NCBI Taxonomy" id="70667"/>
    <lineage>
        <taxon>Eukaryota</taxon>
        <taxon>Metazoa</taxon>
        <taxon>Spiralia</taxon>
        <taxon>Lophotrochozoa</taxon>
        <taxon>Platyhelminthes</taxon>
        <taxon>Cestoda</taxon>
        <taxon>Eucestoda</taxon>
        <taxon>Diphyllobothriidea</taxon>
        <taxon>Diphyllobothriidae</taxon>
        <taxon>Schistocephalus</taxon>
    </lineage>
</organism>
<evidence type="ECO:0000259" key="2">
    <source>
        <dbReference type="PROSITE" id="PS50157"/>
    </source>
</evidence>
<dbReference type="PROSITE" id="PS50157">
    <property type="entry name" value="ZINC_FINGER_C2H2_2"/>
    <property type="match status" value="2"/>
</dbReference>
<dbReference type="Pfam" id="PF00096">
    <property type="entry name" value="zf-C2H2"/>
    <property type="match status" value="1"/>
</dbReference>
<keyword evidence="4" id="KW-1185">Reference proteome</keyword>
<keyword evidence="1" id="KW-0863">Zinc-finger</keyword>
<feature type="domain" description="C2H2-type" evidence="2">
    <location>
        <begin position="94"/>
        <end position="120"/>
    </location>
</feature>
<sequence length="120" mass="13266">MGLFGHMRIHDSGIHRNADNTDTPCIPSVSAILTATATPTTMNDISPASTDFSFSHCGRNFNSRIGLVGHLRIHRTEAGEPVPGAPTYSRRARLHCPHCSRTFTHRMGLLGHMRLHDNLR</sequence>
<evidence type="ECO:0000313" key="5">
    <source>
        <dbReference type="WBParaSite" id="SSLN_0000190301-mRNA-1"/>
    </source>
</evidence>
<dbReference type="SUPFAM" id="SSF57667">
    <property type="entry name" value="beta-beta-alpha zinc fingers"/>
    <property type="match status" value="1"/>
</dbReference>